<proteinExistence type="predicted"/>
<dbReference type="InterPro" id="IPR016024">
    <property type="entry name" value="ARM-type_fold"/>
</dbReference>
<feature type="domain" description="Tubulin-folding cofactor D ARM repeats" evidence="5">
    <location>
        <begin position="370"/>
        <end position="581"/>
    </location>
</feature>
<dbReference type="InterPro" id="IPR022577">
    <property type="entry name" value="TBCD_C"/>
</dbReference>
<evidence type="ECO:0000259" key="5">
    <source>
        <dbReference type="Pfam" id="PF25767"/>
    </source>
</evidence>
<dbReference type="GO" id="GO:0048487">
    <property type="term" value="F:beta-tubulin binding"/>
    <property type="evidence" value="ECO:0007669"/>
    <property type="project" value="InterPro"/>
</dbReference>
<dbReference type="PANTHER" id="PTHR12658:SF0">
    <property type="entry name" value="TUBULIN-SPECIFIC CHAPERONE D"/>
    <property type="match status" value="1"/>
</dbReference>
<dbReference type="Pfam" id="PF12612">
    <property type="entry name" value="TFCD_C"/>
    <property type="match status" value="1"/>
</dbReference>
<dbReference type="GO" id="GO:0005096">
    <property type="term" value="F:GTPase activator activity"/>
    <property type="evidence" value="ECO:0007669"/>
    <property type="project" value="InterPro"/>
</dbReference>
<dbReference type="Pfam" id="PF25767">
    <property type="entry name" value="ARM_TBCD_2nd"/>
    <property type="match status" value="1"/>
</dbReference>
<dbReference type="Pfam" id="PF23579">
    <property type="entry name" value="ARM_TBCD"/>
    <property type="match status" value="1"/>
</dbReference>
<evidence type="ECO:0000313" key="7">
    <source>
        <dbReference type="Proteomes" id="UP001287356"/>
    </source>
</evidence>
<dbReference type="GO" id="GO:0007021">
    <property type="term" value="P:tubulin complex assembly"/>
    <property type="evidence" value="ECO:0007669"/>
    <property type="project" value="InterPro"/>
</dbReference>
<reference evidence="6" key="1">
    <citation type="journal article" date="2023" name="Mol. Phylogenet. Evol.">
        <title>Genome-scale phylogeny and comparative genomics of the fungal order Sordariales.</title>
        <authorList>
            <person name="Hensen N."/>
            <person name="Bonometti L."/>
            <person name="Westerberg I."/>
            <person name="Brannstrom I.O."/>
            <person name="Guillou S."/>
            <person name="Cros-Aarteil S."/>
            <person name="Calhoun S."/>
            <person name="Haridas S."/>
            <person name="Kuo A."/>
            <person name="Mondo S."/>
            <person name="Pangilinan J."/>
            <person name="Riley R."/>
            <person name="LaButti K."/>
            <person name="Andreopoulos B."/>
            <person name="Lipzen A."/>
            <person name="Chen C."/>
            <person name="Yan M."/>
            <person name="Daum C."/>
            <person name="Ng V."/>
            <person name="Clum A."/>
            <person name="Steindorff A."/>
            <person name="Ohm R.A."/>
            <person name="Martin F."/>
            <person name="Silar P."/>
            <person name="Natvig D.O."/>
            <person name="Lalanne C."/>
            <person name="Gautier V."/>
            <person name="Ament-Velasquez S.L."/>
            <person name="Kruys A."/>
            <person name="Hutchinson M.I."/>
            <person name="Powell A.J."/>
            <person name="Barry K."/>
            <person name="Miller A.N."/>
            <person name="Grigoriev I.V."/>
            <person name="Debuchy R."/>
            <person name="Gladieux P."/>
            <person name="Hiltunen Thoren M."/>
            <person name="Johannesson H."/>
        </authorList>
    </citation>
    <scope>NUCLEOTIDE SEQUENCE</scope>
    <source>
        <strain evidence="6">CBS 958.72</strain>
    </source>
</reference>
<comment type="caution">
    <text evidence="6">The sequence shown here is derived from an EMBL/GenBank/DDBJ whole genome shotgun (WGS) entry which is preliminary data.</text>
</comment>
<feature type="domain" description="Tubulin-folding cofactor D C-terminal" evidence="4">
    <location>
        <begin position="1006"/>
        <end position="1191"/>
    </location>
</feature>
<dbReference type="Proteomes" id="UP001287356">
    <property type="component" value="Unassembled WGS sequence"/>
</dbReference>
<dbReference type="EMBL" id="JAULSN010000004">
    <property type="protein sequence ID" value="KAK3374378.1"/>
    <property type="molecule type" value="Genomic_DNA"/>
</dbReference>
<keyword evidence="1" id="KW-0143">Chaperone</keyword>
<evidence type="ECO:0000256" key="1">
    <source>
        <dbReference type="ARBA" id="ARBA00023186"/>
    </source>
</evidence>
<protein>
    <submittedName>
        <fullName evidence="6">Tubulin folding cofactor D C terminal-domain-containing protein</fullName>
    </submittedName>
</protein>
<feature type="region of interest" description="Disordered" evidence="3">
    <location>
        <begin position="32"/>
        <end position="53"/>
    </location>
</feature>
<evidence type="ECO:0000259" key="4">
    <source>
        <dbReference type="Pfam" id="PF12612"/>
    </source>
</evidence>
<sequence length="1288" mass="138733">MDAPEEDLDIKLQKASSELIADFDRSLGPFLRKADGSGSGSGGTKTTPVRSRVRARETERLISSLLDPFQELPQLLDPHLPRWLPLLADAFLEYQEARRRQPKVLSTRSELLMPLPTAICKLLYTFCKIRGEKVIVRFLGNETRYLELLLSALEEAERRKATATATASQWTWEERYVVLLWLSHLMLAPFDLATISSVEVDDDDLPRIAGFRWPAKLPGITTRILPLAIKYLASPGKERDAAKALLVRIAMRKDMQQLGLLDALVRWAMAALWPEKHEPEPAAELKTPYHFIGLLSFLSGILVASADTSDMDRHLVTLFNLVHEAASEEAQPAAAAAGSSVLSSSALARKMAIKVVRAIAVLTLRHPQQDDVQTQLVETTIGFLLESLGDNDTPVRLAASKALSVITLKLDADMASQVVEAVLDSLNRNVLRVRGDPTKKDLSAVNPLEWHGLMLTLAHLLYRRSPPAETLSDIVHALLLGLSFEMRSASGGSMGTNVRDAACFGIWALARRYTTKELLAVSTTSASVAGAHNPQASILQILAAELVVAASLDSAGNIRRGSSAALQELIGRHPDTVDNGIAVVQVVDYHAVALRSRALRDVAMAVTKLSPQYGEAILDGLLGWRGIGDGDATARRAAAASYGMIAGELAATDENPVQKLNDSAALVLQHVKSLQARQVEERHGLLRSFAAVLDSLPATVRGVKVADSEGKSVLDEFVRLSTNTLIDILSDCDTQAYRRPELVAEAASRLTIASFPVLQASALLTSQEGRDNANVSRGVLRTGAELVSNSSSTEISTLVNTPAVTTQPTTERFVSLAKSILGKWLARPEQEVISAASEAGLVLLVFCPRAEREQVIRGWADAVRRRPTSTAARASAAGGGYFSALVMSYSIIPSLELPSHEEGAALVAGALLDRWAQDKDIEARVAILSSLTRSDLLRQNTGAFLGLLAEGLDDYTTNARGDVGSHVRLQALRATKSLWEVAFGEGEEKGGAGSDEKTVQDVVSELFLRVLRLAAEKLDRVRVEAQAALGLALKPSYAADLRRSTFSSKSYFRFLLELLAHGDWLHPVVAAAMAARPDSWMEELMAGFVSSADTGNEELVIATRAALCEFCGSAEQNAAAICTALVANLKKRTAATDNTSSQDRVLIPTLEVTAFLCRAGIFAAYPRGTVNYKSLCLYVQRAGYKSGNVRKIEACVKVYAAIAGGSTATADGDGGVAEARKRLAALLVHPWPHVRNLVVDELWALLTAFGGAAADAPAAAEKLKGVDWGRADKAAVRNLVEALRLTAA</sequence>
<keyword evidence="7" id="KW-1185">Reference proteome</keyword>
<dbReference type="SUPFAM" id="SSF48371">
    <property type="entry name" value="ARM repeat"/>
    <property type="match status" value="2"/>
</dbReference>
<dbReference type="InterPro" id="IPR021133">
    <property type="entry name" value="HEAT_type_2"/>
</dbReference>
<dbReference type="PROSITE" id="PS50077">
    <property type="entry name" value="HEAT_REPEAT"/>
    <property type="match status" value="1"/>
</dbReference>
<dbReference type="InterPro" id="IPR011989">
    <property type="entry name" value="ARM-like"/>
</dbReference>
<dbReference type="Gene3D" id="1.25.10.10">
    <property type="entry name" value="Leucine-rich Repeat Variant"/>
    <property type="match status" value="1"/>
</dbReference>
<dbReference type="GO" id="GO:0007023">
    <property type="term" value="P:post-chaperonin tubulin folding pathway"/>
    <property type="evidence" value="ECO:0007669"/>
    <property type="project" value="InterPro"/>
</dbReference>
<dbReference type="InterPro" id="IPR033162">
    <property type="entry name" value="TBCD"/>
</dbReference>
<name>A0AAE0KCM3_9PEZI</name>
<evidence type="ECO:0000256" key="2">
    <source>
        <dbReference type="PROSITE-ProRule" id="PRU00103"/>
    </source>
</evidence>
<organism evidence="6 7">
    <name type="scientific">Lasiosphaeria ovina</name>
    <dbReference type="NCBI Taxonomy" id="92902"/>
    <lineage>
        <taxon>Eukaryota</taxon>
        <taxon>Fungi</taxon>
        <taxon>Dikarya</taxon>
        <taxon>Ascomycota</taxon>
        <taxon>Pezizomycotina</taxon>
        <taxon>Sordariomycetes</taxon>
        <taxon>Sordariomycetidae</taxon>
        <taxon>Sordariales</taxon>
        <taxon>Lasiosphaeriaceae</taxon>
        <taxon>Lasiosphaeria</taxon>
    </lineage>
</organism>
<feature type="repeat" description="HEAT" evidence="2">
    <location>
        <begin position="380"/>
        <end position="417"/>
    </location>
</feature>
<dbReference type="InterPro" id="IPR058033">
    <property type="entry name" value="ARM_TBCD_2nd"/>
</dbReference>
<dbReference type="PANTHER" id="PTHR12658">
    <property type="entry name" value="BETA-TUBULIN COFACTOR D"/>
    <property type="match status" value="1"/>
</dbReference>
<evidence type="ECO:0000313" key="6">
    <source>
        <dbReference type="EMBL" id="KAK3374378.1"/>
    </source>
</evidence>
<evidence type="ECO:0000256" key="3">
    <source>
        <dbReference type="SAM" id="MobiDB-lite"/>
    </source>
</evidence>
<gene>
    <name evidence="6" type="ORF">B0T24DRAFT_528803</name>
</gene>
<dbReference type="GO" id="GO:0000226">
    <property type="term" value="P:microtubule cytoskeleton organization"/>
    <property type="evidence" value="ECO:0007669"/>
    <property type="project" value="TreeGrafter"/>
</dbReference>
<accession>A0AAE0KCM3</accession>
<reference evidence="6" key="2">
    <citation type="submission" date="2023-06" db="EMBL/GenBank/DDBJ databases">
        <authorList>
            <consortium name="Lawrence Berkeley National Laboratory"/>
            <person name="Haridas S."/>
            <person name="Hensen N."/>
            <person name="Bonometti L."/>
            <person name="Westerberg I."/>
            <person name="Brannstrom I.O."/>
            <person name="Guillou S."/>
            <person name="Cros-Aarteil S."/>
            <person name="Calhoun S."/>
            <person name="Kuo A."/>
            <person name="Mondo S."/>
            <person name="Pangilinan J."/>
            <person name="Riley R."/>
            <person name="Labutti K."/>
            <person name="Andreopoulos B."/>
            <person name="Lipzen A."/>
            <person name="Chen C."/>
            <person name="Yanf M."/>
            <person name="Daum C."/>
            <person name="Ng V."/>
            <person name="Clum A."/>
            <person name="Steindorff A."/>
            <person name="Ohm R."/>
            <person name="Martin F."/>
            <person name="Silar P."/>
            <person name="Natvig D."/>
            <person name="Lalanne C."/>
            <person name="Gautier V."/>
            <person name="Ament-Velasquez S.L."/>
            <person name="Kruys A."/>
            <person name="Hutchinson M.I."/>
            <person name="Powell A.J."/>
            <person name="Barry K."/>
            <person name="Miller A.N."/>
            <person name="Grigoriev I.V."/>
            <person name="Debuchy R."/>
            <person name="Gladieux P."/>
            <person name="Thoren M.H."/>
            <person name="Johannesson H."/>
        </authorList>
    </citation>
    <scope>NUCLEOTIDE SEQUENCE</scope>
    <source>
        <strain evidence="6">CBS 958.72</strain>
    </source>
</reference>